<organism evidence="8 9">
    <name type="scientific">Methylobacterium platani</name>
    <dbReference type="NCBI Taxonomy" id="427683"/>
    <lineage>
        <taxon>Bacteria</taxon>
        <taxon>Pseudomonadati</taxon>
        <taxon>Pseudomonadota</taxon>
        <taxon>Alphaproteobacteria</taxon>
        <taxon>Hyphomicrobiales</taxon>
        <taxon>Methylobacteriaceae</taxon>
        <taxon>Methylobacterium</taxon>
    </lineage>
</organism>
<dbReference type="SUPFAM" id="SSF103473">
    <property type="entry name" value="MFS general substrate transporter"/>
    <property type="match status" value="1"/>
</dbReference>
<dbReference type="Proteomes" id="UP000078316">
    <property type="component" value="Unassembled WGS sequence"/>
</dbReference>
<feature type="transmembrane region" description="Helical" evidence="6">
    <location>
        <begin position="254"/>
        <end position="276"/>
    </location>
</feature>
<feature type="transmembrane region" description="Helical" evidence="6">
    <location>
        <begin position="340"/>
        <end position="362"/>
    </location>
</feature>
<evidence type="ECO:0000256" key="5">
    <source>
        <dbReference type="ARBA" id="ARBA00023136"/>
    </source>
</evidence>
<dbReference type="STRING" id="427683.A5481_20245"/>
<gene>
    <name evidence="8" type="ORF">A5481_20245</name>
</gene>
<feature type="transmembrane region" description="Helical" evidence="6">
    <location>
        <begin position="309"/>
        <end position="328"/>
    </location>
</feature>
<dbReference type="InterPro" id="IPR036259">
    <property type="entry name" value="MFS_trans_sf"/>
</dbReference>
<dbReference type="GO" id="GO:0022857">
    <property type="term" value="F:transmembrane transporter activity"/>
    <property type="evidence" value="ECO:0007669"/>
    <property type="project" value="InterPro"/>
</dbReference>
<evidence type="ECO:0000259" key="7">
    <source>
        <dbReference type="PROSITE" id="PS50850"/>
    </source>
</evidence>
<dbReference type="PROSITE" id="PS50850">
    <property type="entry name" value="MFS"/>
    <property type="match status" value="1"/>
</dbReference>
<evidence type="ECO:0000256" key="3">
    <source>
        <dbReference type="ARBA" id="ARBA00022692"/>
    </source>
</evidence>
<dbReference type="PANTHER" id="PTHR43124:SF3">
    <property type="entry name" value="CHLORAMPHENICOL EFFLUX PUMP RV0191"/>
    <property type="match status" value="1"/>
</dbReference>
<feature type="transmembrane region" description="Helical" evidence="6">
    <location>
        <begin position="137"/>
        <end position="159"/>
    </location>
</feature>
<dbReference type="PANTHER" id="PTHR43124">
    <property type="entry name" value="PURINE EFFLUX PUMP PBUE"/>
    <property type="match status" value="1"/>
</dbReference>
<name>A0A179S918_9HYPH</name>
<proteinExistence type="predicted"/>
<feature type="domain" description="Major facilitator superfamily (MFS) profile" evidence="7">
    <location>
        <begin position="13"/>
        <end position="393"/>
    </location>
</feature>
<feature type="transmembrane region" description="Helical" evidence="6">
    <location>
        <begin position="216"/>
        <end position="234"/>
    </location>
</feature>
<evidence type="ECO:0000256" key="6">
    <source>
        <dbReference type="SAM" id="Phobius"/>
    </source>
</evidence>
<evidence type="ECO:0000313" key="9">
    <source>
        <dbReference type="Proteomes" id="UP000078316"/>
    </source>
</evidence>
<protein>
    <submittedName>
        <fullName evidence="8">MFS transporter</fullName>
    </submittedName>
</protein>
<dbReference type="InterPro" id="IPR020846">
    <property type="entry name" value="MFS_dom"/>
</dbReference>
<evidence type="ECO:0000256" key="2">
    <source>
        <dbReference type="ARBA" id="ARBA00022475"/>
    </source>
</evidence>
<dbReference type="OrthoDB" id="7930524at2"/>
<reference evidence="8 9" key="1">
    <citation type="submission" date="2016-04" db="EMBL/GenBank/DDBJ databases">
        <authorList>
            <person name="Evans L.H."/>
            <person name="Alamgir A."/>
            <person name="Owens N."/>
            <person name="Weber N.D."/>
            <person name="Virtaneva K."/>
            <person name="Barbian K."/>
            <person name="Babar A."/>
            <person name="Rosenke K."/>
        </authorList>
    </citation>
    <scope>NUCLEOTIDE SEQUENCE [LARGE SCALE GENOMIC DNA]</scope>
    <source>
        <strain evidence="8 9">PMB02</strain>
    </source>
</reference>
<dbReference type="RefSeq" id="WP_048436941.1">
    <property type="nucleotide sequence ID" value="NZ_LWHQ01000039.1"/>
</dbReference>
<dbReference type="Gene3D" id="1.20.1250.20">
    <property type="entry name" value="MFS general substrate transporter like domains"/>
    <property type="match status" value="1"/>
</dbReference>
<dbReference type="InterPro" id="IPR050189">
    <property type="entry name" value="MFS_Efflux_Transporters"/>
</dbReference>
<keyword evidence="3 6" id="KW-0812">Transmembrane</keyword>
<comment type="caution">
    <text evidence="8">The sequence shown here is derived from an EMBL/GenBank/DDBJ whole genome shotgun (WGS) entry which is preliminary data.</text>
</comment>
<comment type="subcellular location">
    <subcellularLocation>
        <location evidence="1">Cell membrane</location>
        <topology evidence="1">Multi-pass membrane protein</topology>
    </subcellularLocation>
</comment>
<feature type="transmembrane region" description="Helical" evidence="6">
    <location>
        <begin position="43"/>
        <end position="67"/>
    </location>
</feature>
<feature type="transmembrane region" description="Helical" evidence="6">
    <location>
        <begin position="104"/>
        <end position="125"/>
    </location>
</feature>
<dbReference type="CDD" id="cd17324">
    <property type="entry name" value="MFS_NepI_like"/>
    <property type="match status" value="1"/>
</dbReference>
<keyword evidence="2" id="KW-1003">Cell membrane</keyword>
<dbReference type="EMBL" id="LWHQ01000039">
    <property type="protein sequence ID" value="OAS22294.1"/>
    <property type="molecule type" value="Genomic_DNA"/>
</dbReference>
<feature type="transmembrane region" description="Helical" evidence="6">
    <location>
        <begin position="368"/>
        <end position="386"/>
    </location>
</feature>
<keyword evidence="4 6" id="KW-1133">Transmembrane helix</keyword>
<evidence type="ECO:0000313" key="8">
    <source>
        <dbReference type="EMBL" id="OAS22294.1"/>
    </source>
</evidence>
<dbReference type="GO" id="GO:0005886">
    <property type="term" value="C:plasma membrane"/>
    <property type="evidence" value="ECO:0007669"/>
    <property type="project" value="UniProtKB-SubCell"/>
</dbReference>
<evidence type="ECO:0000256" key="4">
    <source>
        <dbReference type="ARBA" id="ARBA00022989"/>
    </source>
</evidence>
<dbReference type="AlphaFoldDB" id="A0A179S918"/>
<dbReference type="InterPro" id="IPR011701">
    <property type="entry name" value="MFS"/>
</dbReference>
<dbReference type="Pfam" id="PF07690">
    <property type="entry name" value="MFS_1"/>
    <property type="match status" value="1"/>
</dbReference>
<evidence type="ECO:0000256" key="1">
    <source>
        <dbReference type="ARBA" id="ARBA00004651"/>
    </source>
</evidence>
<sequence>MRAAATSDSPSRLIAVLAAGGFASTFAGRVVEPLVGVLARDLASPPATVALLSTAFALPYALIQPVLGPVGDALGKERVVVACLFVLTLALAACAAASDIGTLFGLRMLAGAAAGGVIPLSLAMMGDRIPMERRQVAIGRFLVAVILGQLSGSTIAGLIEGAIGWRGVFCLAAGVGAAGLAGVALGFARRLRAPGGRFALAPAVSRYRAILRNPRARVLFAAVFVEAIAVFGIFPHLAHLIEARGEGGPREAGLVLAGFAAGGLAYSLTVGLLLRVLGQTRMLMAGGAVSGAALAVVGLAGSWQADCAALVALGLGFYMLHNTFQVQVTEVAPEARASAVALHAFSFFCGQALGVAVLGFGLETLGQLPALGVCAAAILVLGLLTARRLARPG</sequence>
<accession>A0A179S918</accession>
<keyword evidence="5 6" id="KW-0472">Membrane</keyword>
<feature type="transmembrane region" description="Helical" evidence="6">
    <location>
        <begin position="283"/>
        <end position="303"/>
    </location>
</feature>
<feature type="transmembrane region" description="Helical" evidence="6">
    <location>
        <begin position="79"/>
        <end position="98"/>
    </location>
</feature>
<feature type="transmembrane region" description="Helical" evidence="6">
    <location>
        <begin position="165"/>
        <end position="188"/>
    </location>
</feature>